<dbReference type="InterPro" id="IPR011034">
    <property type="entry name" value="Formyl_transferase-like_C_sf"/>
</dbReference>
<evidence type="ECO:0000256" key="7">
    <source>
        <dbReference type="ARBA" id="ARBA00048558"/>
    </source>
</evidence>
<dbReference type="KEGG" id="baph:IX46_02565"/>
<dbReference type="InterPro" id="IPR005793">
    <property type="entry name" value="Formyl_trans_C"/>
</dbReference>
<dbReference type="NCBIfam" id="TIGR00460">
    <property type="entry name" value="fmt"/>
    <property type="match status" value="1"/>
</dbReference>
<evidence type="ECO:0000259" key="10">
    <source>
        <dbReference type="Pfam" id="PF02911"/>
    </source>
</evidence>
<evidence type="ECO:0000256" key="6">
    <source>
        <dbReference type="ARBA" id="ARBA00022917"/>
    </source>
</evidence>
<dbReference type="Gene3D" id="3.10.25.10">
    <property type="entry name" value="Formyl transferase, C-terminal domain"/>
    <property type="match status" value="1"/>
</dbReference>
<dbReference type="Proteomes" id="UP000066321">
    <property type="component" value="Chromosome"/>
</dbReference>
<feature type="domain" description="Formyl transferase N-terminal" evidence="9">
    <location>
        <begin position="6"/>
        <end position="182"/>
    </location>
</feature>
<comment type="similarity">
    <text evidence="2 8">Belongs to the Fmt family.</text>
</comment>
<proteinExistence type="inferred from homology"/>
<dbReference type="InterPro" id="IPR005794">
    <property type="entry name" value="Fmt"/>
</dbReference>
<dbReference type="GO" id="GO:0004479">
    <property type="term" value="F:methionyl-tRNA formyltransferase activity"/>
    <property type="evidence" value="ECO:0007669"/>
    <property type="project" value="UniProtKB-UniRule"/>
</dbReference>
<feature type="binding site" evidence="8">
    <location>
        <begin position="112"/>
        <end position="115"/>
    </location>
    <ligand>
        <name>(6S)-5,6,7,8-tetrahydrofolate</name>
        <dbReference type="ChEBI" id="CHEBI:57453"/>
    </ligand>
</feature>
<dbReference type="Pfam" id="PF02911">
    <property type="entry name" value="Formyl_trans_C"/>
    <property type="match status" value="1"/>
</dbReference>
<evidence type="ECO:0000256" key="3">
    <source>
        <dbReference type="ARBA" id="ARBA00012261"/>
    </source>
</evidence>
<dbReference type="EMBL" id="CP009253">
    <property type="protein sequence ID" value="ALD15421.1"/>
    <property type="molecule type" value="Genomic_DNA"/>
</dbReference>
<organism evidence="11 12">
    <name type="scientific">Buchnera aphidicola</name>
    <name type="common">Aphis glycines</name>
    <dbReference type="NCBI Taxonomy" id="1265350"/>
    <lineage>
        <taxon>Bacteria</taxon>
        <taxon>Pseudomonadati</taxon>
        <taxon>Pseudomonadota</taxon>
        <taxon>Gammaproteobacteria</taxon>
        <taxon>Enterobacterales</taxon>
        <taxon>Erwiniaceae</taxon>
        <taxon>Buchnera</taxon>
    </lineage>
</organism>
<dbReference type="PATRIC" id="fig|1265350.3.peg.484"/>
<protein>
    <recommendedName>
        <fullName evidence="4 8">Methionyl-tRNA formyltransferase</fullName>
        <ecNumber evidence="3 8">2.1.2.9</ecNumber>
    </recommendedName>
</protein>
<name>A0A0M5JXX0_9GAMM</name>
<evidence type="ECO:0000256" key="4">
    <source>
        <dbReference type="ARBA" id="ARBA00016014"/>
    </source>
</evidence>
<evidence type="ECO:0000256" key="5">
    <source>
        <dbReference type="ARBA" id="ARBA00022679"/>
    </source>
</evidence>
<reference evidence="11 12" key="1">
    <citation type="journal article" date="2015" name="J Genomics">
        <title>Whole Genome Sequence of the Soybean Aphid Endosymbiont Buchnera aphidicola and Genetic Differentiation among Biotype-Specific Strains.</title>
        <authorList>
            <person name="Cassone B.J."/>
            <person name="Wenger J.A."/>
            <person name="Michel A.P."/>
        </authorList>
    </citation>
    <scope>NUCLEOTIDE SEQUENCE [LARGE SCALE GENOMIC DNA]</scope>
    <source>
        <strain evidence="11 12">BAg</strain>
    </source>
</reference>
<dbReference type="AlphaFoldDB" id="A0A0M5JXX0"/>
<dbReference type="OrthoDB" id="9802815at2"/>
<evidence type="ECO:0000256" key="8">
    <source>
        <dbReference type="HAMAP-Rule" id="MF_00182"/>
    </source>
</evidence>
<dbReference type="SUPFAM" id="SSF50486">
    <property type="entry name" value="FMT C-terminal domain-like"/>
    <property type="match status" value="1"/>
</dbReference>
<evidence type="ECO:0000313" key="12">
    <source>
        <dbReference type="Proteomes" id="UP000066321"/>
    </source>
</evidence>
<comment type="catalytic activity">
    <reaction evidence="7 8">
        <text>L-methionyl-tRNA(fMet) + (6R)-10-formyltetrahydrofolate = N-formyl-L-methionyl-tRNA(fMet) + (6S)-5,6,7,8-tetrahydrofolate + H(+)</text>
        <dbReference type="Rhea" id="RHEA:24380"/>
        <dbReference type="Rhea" id="RHEA-COMP:9952"/>
        <dbReference type="Rhea" id="RHEA-COMP:9953"/>
        <dbReference type="ChEBI" id="CHEBI:15378"/>
        <dbReference type="ChEBI" id="CHEBI:57453"/>
        <dbReference type="ChEBI" id="CHEBI:78530"/>
        <dbReference type="ChEBI" id="CHEBI:78844"/>
        <dbReference type="ChEBI" id="CHEBI:195366"/>
        <dbReference type="EC" id="2.1.2.9"/>
    </reaction>
</comment>
<evidence type="ECO:0000256" key="2">
    <source>
        <dbReference type="ARBA" id="ARBA00010699"/>
    </source>
</evidence>
<gene>
    <name evidence="8 11" type="primary">fmt</name>
    <name evidence="11" type="ORF">IX46_02565</name>
</gene>
<dbReference type="InterPro" id="IPR036477">
    <property type="entry name" value="Formyl_transf_N_sf"/>
</dbReference>
<evidence type="ECO:0000313" key="11">
    <source>
        <dbReference type="EMBL" id="ALD15421.1"/>
    </source>
</evidence>
<dbReference type="RefSeq" id="WP_053940417.1">
    <property type="nucleotide sequence ID" value="NZ_CP009253.1"/>
</dbReference>
<dbReference type="PANTHER" id="PTHR11138:SF5">
    <property type="entry name" value="METHIONYL-TRNA FORMYLTRANSFERASE, MITOCHONDRIAL"/>
    <property type="match status" value="1"/>
</dbReference>
<dbReference type="STRING" id="1265350.IX46_02565"/>
<keyword evidence="5 8" id="KW-0808">Transferase</keyword>
<evidence type="ECO:0000259" key="9">
    <source>
        <dbReference type="Pfam" id="PF00551"/>
    </source>
</evidence>
<dbReference type="PANTHER" id="PTHR11138">
    <property type="entry name" value="METHIONYL-TRNA FORMYLTRANSFERASE"/>
    <property type="match status" value="1"/>
</dbReference>
<feature type="domain" description="Formyl transferase C-terminal" evidence="10">
    <location>
        <begin position="206"/>
        <end position="301"/>
    </location>
</feature>
<accession>A0A0M5JXX0</accession>
<keyword evidence="6 8" id="KW-0648">Protein biosynthesis</keyword>
<sequence length="315" mass="35546">MKTLTIVFAGTSSFSEKYLSALINLKYNIKAVITQPDRPHGRGQKIIFSPVKQAAIKKNIPVFQPLQLSDETFQKILSSLSAEIMIVVSYGKIIPQKILSMFPKGCINVHASLLPRWRGSSPIQSAILSGDKKTGVSIIKMNNKIDSGNIIMSKECSISSTETSATLSLKLIKIGIKILIKTLYKINNNIFEETQQNEKYATFTKKILKTDALLNWNKSADFLERLIRAFNPWPICYFFMDKIPIKVWQAKTINNTLYNYSIGEIISINEHGMQVNTINKILNIEKIQLPGKNILSIKKTIISKNNYFKCGKVLL</sequence>
<comment type="function">
    <text evidence="1 8">Attaches a formyl group to the free amino group of methionyl-tRNA(fMet). The formyl group appears to play a dual role in the initiator identity of N-formylmethionyl-tRNA by promoting its recognition by IF2 and preventing the misappropriation of this tRNA by the elongation apparatus.</text>
</comment>
<dbReference type="Pfam" id="PF00551">
    <property type="entry name" value="Formyl_trans_N"/>
    <property type="match status" value="1"/>
</dbReference>
<dbReference type="CDD" id="cd08646">
    <property type="entry name" value="FMT_core_Met-tRNA-FMT_N"/>
    <property type="match status" value="1"/>
</dbReference>
<dbReference type="EC" id="2.1.2.9" evidence="3 8"/>
<dbReference type="CDD" id="cd08704">
    <property type="entry name" value="Met_tRNA_FMT_C"/>
    <property type="match status" value="1"/>
</dbReference>
<dbReference type="InterPro" id="IPR041711">
    <property type="entry name" value="Met-tRNA-FMT_N"/>
</dbReference>
<dbReference type="GO" id="GO:0005829">
    <property type="term" value="C:cytosol"/>
    <property type="evidence" value="ECO:0007669"/>
    <property type="project" value="TreeGrafter"/>
</dbReference>
<dbReference type="SUPFAM" id="SSF53328">
    <property type="entry name" value="Formyltransferase"/>
    <property type="match status" value="1"/>
</dbReference>
<dbReference type="InterPro" id="IPR037022">
    <property type="entry name" value="Formyl_trans_C_sf"/>
</dbReference>
<dbReference type="InterPro" id="IPR044135">
    <property type="entry name" value="Met-tRNA-FMT_C"/>
</dbReference>
<dbReference type="InterPro" id="IPR002376">
    <property type="entry name" value="Formyl_transf_N"/>
</dbReference>
<evidence type="ECO:0000256" key="1">
    <source>
        <dbReference type="ARBA" id="ARBA00002606"/>
    </source>
</evidence>
<dbReference type="HAMAP" id="MF_00182">
    <property type="entry name" value="Formyl_trans"/>
    <property type="match status" value="1"/>
</dbReference>
<dbReference type="Gene3D" id="3.40.50.170">
    <property type="entry name" value="Formyl transferase, N-terminal domain"/>
    <property type="match status" value="1"/>
</dbReference>